<dbReference type="InterPro" id="IPR004445">
    <property type="entry name" value="GltS"/>
</dbReference>
<dbReference type="Proteomes" id="UP000040453">
    <property type="component" value="Unassembled WGS sequence"/>
</dbReference>
<feature type="transmembrane region" description="Helical" evidence="1">
    <location>
        <begin position="321"/>
        <end position="340"/>
    </location>
</feature>
<feature type="transmembrane region" description="Helical" evidence="1">
    <location>
        <begin position="6"/>
        <end position="23"/>
    </location>
</feature>
<feature type="transmembrane region" description="Helical" evidence="1">
    <location>
        <begin position="243"/>
        <end position="266"/>
    </location>
</feature>
<dbReference type="Pfam" id="PF03616">
    <property type="entry name" value="Glt_symporter"/>
    <property type="match status" value="1"/>
</dbReference>
<keyword evidence="1" id="KW-0472">Membrane</keyword>
<evidence type="ECO:0000313" key="2">
    <source>
        <dbReference type="EMBL" id="CEI81843.1"/>
    </source>
</evidence>
<protein>
    <submittedName>
        <fullName evidence="2">Sodium/glutamate symporter</fullName>
    </submittedName>
</protein>
<gene>
    <name evidence="2" type="ORF">BN997_01697</name>
</gene>
<proteinExistence type="predicted"/>
<accession>A0A0A1MFK5</accession>
<dbReference type="GO" id="GO:0015813">
    <property type="term" value="P:L-glutamate transmembrane transport"/>
    <property type="evidence" value="ECO:0007669"/>
    <property type="project" value="InterPro"/>
</dbReference>
<dbReference type="AlphaFoldDB" id="A0A0A1MFK5"/>
<evidence type="ECO:0000313" key="3">
    <source>
        <dbReference type="Proteomes" id="UP000040453"/>
    </source>
</evidence>
<feature type="transmembrane region" description="Helical" evidence="1">
    <location>
        <begin position="346"/>
        <end position="364"/>
    </location>
</feature>
<feature type="transmembrane region" description="Helical" evidence="1">
    <location>
        <begin position="278"/>
        <end position="301"/>
    </location>
</feature>
<evidence type="ECO:0000256" key="1">
    <source>
        <dbReference type="SAM" id="Phobius"/>
    </source>
</evidence>
<organism evidence="2 3">
    <name type="scientific">Oceanobacillus oncorhynchi</name>
    <dbReference type="NCBI Taxonomy" id="545501"/>
    <lineage>
        <taxon>Bacteria</taxon>
        <taxon>Bacillati</taxon>
        <taxon>Bacillota</taxon>
        <taxon>Bacilli</taxon>
        <taxon>Bacillales</taxon>
        <taxon>Bacillaceae</taxon>
        <taxon>Oceanobacillus</taxon>
    </lineage>
</organism>
<feature type="transmembrane region" description="Helical" evidence="1">
    <location>
        <begin position="74"/>
        <end position="97"/>
    </location>
</feature>
<feature type="transmembrane region" description="Helical" evidence="1">
    <location>
        <begin position="441"/>
        <end position="462"/>
    </location>
</feature>
<dbReference type="PANTHER" id="PTHR36178:SF1">
    <property type="entry name" value="SODIUM_GLUTAMATE SYMPORTER"/>
    <property type="match status" value="1"/>
</dbReference>
<feature type="transmembrane region" description="Helical" evidence="1">
    <location>
        <begin position="118"/>
        <end position="137"/>
    </location>
</feature>
<dbReference type="PANTHER" id="PTHR36178">
    <property type="entry name" value="SLR0625 PROTEIN"/>
    <property type="match status" value="1"/>
</dbReference>
<keyword evidence="1" id="KW-1133">Transmembrane helix</keyword>
<dbReference type="OrthoDB" id="9801557at2"/>
<feature type="transmembrane region" description="Helical" evidence="1">
    <location>
        <begin position="415"/>
        <end position="435"/>
    </location>
</feature>
<dbReference type="GO" id="GO:0015501">
    <property type="term" value="F:glutamate:sodium symporter activity"/>
    <property type="evidence" value="ECO:0007669"/>
    <property type="project" value="InterPro"/>
</dbReference>
<feature type="transmembrane region" description="Helical" evidence="1">
    <location>
        <begin position="35"/>
        <end position="54"/>
    </location>
</feature>
<keyword evidence="1" id="KW-0812">Transmembrane</keyword>
<dbReference type="STRING" id="545501.BN997_01697"/>
<sequence>MSLQIVGFAVIILAALLVIGKLIRLKIPILQKLFLPTSLIGGFLALLLGPEVLGRLTTDGFLDAGFFTEDMVEVWAGLPELLINIVFACLFIGFILPKPRKMWRVGGPQIALGYTISWAQYVVGILLTLTVLTPFFGLSPAAGALIEISFVGGHGTAAGLQSTFEELGFSEGYDLAIGLATVGILSGVVIGMIMVNWAARKGKSQTLRHPDEISFEQRTGIINKEHRKSAGTKTTSPLSIEPFAFHLGLIGISIFIGYVLLEAFVWLEDATYGSALDIYLFEYVPLFPFAMIGGIIVQIFLSRFDYHELVDRDTINTIQGVALDFLIISAMASLSLQVIGANIIPFILLSIVGIALNIFLFLYLGPKMIPSYWFERGIGDFGQSTGVAATGIMLMRIVDPENKSPALNAFGYKQILFEPMVGGGLVTAASVPFIIQFGAIPVLIAVILLTTAFWLLGTLYFGKRKEFD</sequence>
<dbReference type="GO" id="GO:0016020">
    <property type="term" value="C:membrane"/>
    <property type="evidence" value="ECO:0007669"/>
    <property type="project" value="InterPro"/>
</dbReference>
<name>A0A0A1MFK5_9BACI</name>
<feature type="transmembrane region" description="Helical" evidence="1">
    <location>
        <begin position="175"/>
        <end position="199"/>
    </location>
</feature>
<dbReference type="RefSeq" id="WP_042531249.1">
    <property type="nucleotide sequence ID" value="NZ_CAXOIH010000009.1"/>
</dbReference>
<keyword evidence="3" id="KW-1185">Reference proteome</keyword>
<reference evidence="2 3" key="1">
    <citation type="submission" date="2014-11" db="EMBL/GenBank/DDBJ databases">
        <authorList>
            <person name="Urmite Genomes Urmite Genomes"/>
        </authorList>
    </citation>
    <scope>NUCLEOTIDE SEQUENCE [LARGE SCALE GENOMIC DNA]</scope>
    <source>
        <strain evidence="2 3">Oc5</strain>
    </source>
</reference>
<dbReference type="EMBL" id="CDGG01000001">
    <property type="protein sequence ID" value="CEI81843.1"/>
    <property type="molecule type" value="Genomic_DNA"/>
</dbReference>